<evidence type="ECO:0000256" key="1">
    <source>
        <dbReference type="ARBA" id="ARBA00004123"/>
    </source>
</evidence>
<evidence type="ECO:0000256" key="3">
    <source>
        <dbReference type="ARBA" id="ARBA00023054"/>
    </source>
</evidence>
<feature type="compositionally biased region" description="Polar residues" evidence="6">
    <location>
        <begin position="119"/>
        <end position="132"/>
    </location>
</feature>
<accession>A0A8C9QWC9</accession>
<reference evidence="7 8" key="1">
    <citation type="submission" date="2019-04" db="EMBL/GenBank/DDBJ databases">
        <authorList>
            <consortium name="Wellcome Sanger Institute Data Sharing"/>
        </authorList>
    </citation>
    <scope>NUCLEOTIDE SEQUENCE [LARGE SCALE GENOMIC DNA]</scope>
</reference>
<dbReference type="GeneTree" id="ENSGT00950000183026"/>
<dbReference type="PANTHER" id="PTHR24200">
    <property type="entry name" value="TOUCAN, ISOFORM A"/>
    <property type="match status" value="1"/>
</dbReference>
<feature type="compositionally biased region" description="Low complexity" evidence="6">
    <location>
        <begin position="64"/>
        <end position="80"/>
    </location>
</feature>
<evidence type="ECO:0000313" key="8">
    <source>
        <dbReference type="Proteomes" id="UP000694397"/>
    </source>
</evidence>
<feature type="region of interest" description="Disordered" evidence="6">
    <location>
        <begin position="532"/>
        <end position="564"/>
    </location>
</feature>
<gene>
    <name evidence="7" type="primary">mtus1b</name>
</gene>
<keyword evidence="3 5" id="KW-0175">Coiled coil</keyword>
<evidence type="ECO:0000256" key="2">
    <source>
        <dbReference type="ARBA" id="ARBA00007585"/>
    </source>
</evidence>
<protein>
    <submittedName>
        <fullName evidence="7">Uncharacterized protein</fullName>
    </submittedName>
</protein>
<dbReference type="PANTHER" id="PTHR24200:SF7">
    <property type="entry name" value="MICROTUBULE-ASSOCIATED TUMOR SUPPRESSOR 1"/>
    <property type="match status" value="1"/>
</dbReference>
<dbReference type="AlphaFoldDB" id="A0A8C9QWC9"/>
<evidence type="ECO:0000256" key="5">
    <source>
        <dbReference type="SAM" id="Coils"/>
    </source>
</evidence>
<dbReference type="GO" id="GO:0005634">
    <property type="term" value="C:nucleus"/>
    <property type="evidence" value="ECO:0007669"/>
    <property type="project" value="UniProtKB-SubCell"/>
</dbReference>
<reference evidence="7" key="3">
    <citation type="submission" date="2025-09" db="UniProtKB">
        <authorList>
            <consortium name="Ensembl"/>
        </authorList>
    </citation>
    <scope>IDENTIFICATION</scope>
</reference>
<name>A0A8C9QWC9_SCLFO</name>
<sequence>MVETACAWVACSVLTAHSQQNGTSKTRLTERPNVAMVPKLPLNPSLRPPRPLSKLPVKGPPKSPSSSSLASSHSAQQSGALPPSPASGVAVGQSEDKPPRPGAAGGAPPCKAVVKRNRTSSLPGRSAANGSLSRSTVPSPTPPRPSVRPAQRPCSVRPQRPAGPPMVDKTRPRPMTRSQQAQGPPDLLLPDPKASRSGRSQAQCDRQNLQLQQLHQIVASRTQGLEALAVVVQHISTQREEALKRKKELMLELVNLQEELVNSTSSCELLQQEKEELRVTLEGVLQKVQEQHQQDLADLEDRLKAFYSDQWEELHQAYQKEADRCRNLMQQQVDELRSRHEAQRSTVEASHAEAIEKLKEQYEASFEELRKAHEQEVQALNQTMKQAEITLTGQVEELMAENNTLYEKLKAEEERRRVLAEKNQKDSHTLYLEQELESLKVVLDIKNKQLHQQDQKLMQMDKLVETNVKLEESLKKVQQENEDYRVRMDKHAALSRQLSSEQAVLQQCLQKETKVNKRLSMENEELLWKLHNGDLSSPRKLSPTSPFQSPRNSAAFSSHPLPPR</sequence>
<feature type="region of interest" description="Disordered" evidence="6">
    <location>
        <begin position="19"/>
        <end position="205"/>
    </location>
</feature>
<organism evidence="7 8">
    <name type="scientific">Scleropages formosus</name>
    <name type="common">Asian bonytongue</name>
    <name type="synonym">Osteoglossum formosum</name>
    <dbReference type="NCBI Taxonomy" id="113540"/>
    <lineage>
        <taxon>Eukaryota</taxon>
        <taxon>Metazoa</taxon>
        <taxon>Chordata</taxon>
        <taxon>Craniata</taxon>
        <taxon>Vertebrata</taxon>
        <taxon>Euteleostomi</taxon>
        <taxon>Actinopterygii</taxon>
        <taxon>Neopterygii</taxon>
        <taxon>Teleostei</taxon>
        <taxon>Osteoglossocephala</taxon>
        <taxon>Osteoglossomorpha</taxon>
        <taxon>Osteoglossiformes</taxon>
        <taxon>Osteoglossidae</taxon>
        <taxon>Scleropages</taxon>
    </lineage>
</organism>
<dbReference type="GO" id="GO:0008017">
    <property type="term" value="F:microtubule binding"/>
    <property type="evidence" value="ECO:0007669"/>
    <property type="project" value="TreeGrafter"/>
</dbReference>
<evidence type="ECO:0000256" key="4">
    <source>
        <dbReference type="ARBA" id="ARBA00023242"/>
    </source>
</evidence>
<dbReference type="Ensembl" id="ENSSFOT00015000069.2">
    <property type="protein sequence ID" value="ENSSFOP00015000045.2"/>
    <property type="gene ID" value="ENSSFOG00015000066.2"/>
</dbReference>
<keyword evidence="8" id="KW-1185">Reference proteome</keyword>
<reference evidence="7" key="2">
    <citation type="submission" date="2025-08" db="UniProtKB">
        <authorList>
            <consortium name="Ensembl"/>
        </authorList>
    </citation>
    <scope>IDENTIFICATION</scope>
</reference>
<proteinExistence type="inferred from homology"/>
<feature type="coiled-coil region" evidence="5">
    <location>
        <begin position="232"/>
        <end position="422"/>
    </location>
</feature>
<feature type="compositionally biased region" description="Polar residues" evidence="6">
    <location>
        <begin position="542"/>
        <end position="556"/>
    </location>
</feature>
<dbReference type="Proteomes" id="UP000694397">
    <property type="component" value="Chromosome 16"/>
</dbReference>
<evidence type="ECO:0000313" key="7">
    <source>
        <dbReference type="Ensembl" id="ENSSFOP00015000045.2"/>
    </source>
</evidence>
<keyword evidence="4" id="KW-0539">Nucleus</keyword>
<comment type="similarity">
    <text evidence="2">Belongs to the MTUS1 family.</text>
</comment>
<dbReference type="Gene3D" id="1.20.120.20">
    <property type="entry name" value="Apolipoprotein"/>
    <property type="match status" value="1"/>
</dbReference>
<feature type="coiled-coil region" evidence="5">
    <location>
        <begin position="460"/>
        <end position="494"/>
    </location>
</feature>
<dbReference type="GO" id="GO:0005737">
    <property type="term" value="C:cytoplasm"/>
    <property type="evidence" value="ECO:0007669"/>
    <property type="project" value="TreeGrafter"/>
</dbReference>
<comment type="subcellular location">
    <subcellularLocation>
        <location evidence="1">Nucleus</location>
    </subcellularLocation>
</comment>
<dbReference type="InterPro" id="IPR051293">
    <property type="entry name" value="MTUS1/CCDC69"/>
</dbReference>
<evidence type="ECO:0000256" key="6">
    <source>
        <dbReference type="SAM" id="MobiDB-lite"/>
    </source>
</evidence>